<proteinExistence type="predicted"/>
<comment type="caution">
    <text evidence="1">The sequence shown here is derived from an EMBL/GenBank/DDBJ whole genome shotgun (WGS) entry which is preliminary data.</text>
</comment>
<dbReference type="Proteomes" id="UP001165121">
    <property type="component" value="Unassembled WGS sequence"/>
</dbReference>
<evidence type="ECO:0000313" key="2">
    <source>
        <dbReference type="Proteomes" id="UP001165121"/>
    </source>
</evidence>
<dbReference type="EMBL" id="BSXT01005101">
    <property type="protein sequence ID" value="GMF59738.1"/>
    <property type="molecule type" value="Genomic_DNA"/>
</dbReference>
<gene>
    <name evidence="1" type="ORF">Pfra01_002587600</name>
</gene>
<keyword evidence="2" id="KW-1185">Reference proteome</keyword>
<sequence>MLNVHKSAAVQLDRDFSQGVAETTIEKDNEADLREDTIAEFSKCGTWDTLLDQVIPPIWRGPRISTRYK</sequence>
<name>A0A9W6YE51_9STRA</name>
<reference evidence="1" key="1">
    <citation type="submission" date="2023-04" db="EMBL/GenBank/DDBJ databases">
        <title>Phytophthora fragariaefolia NBRC 109709.</title>
        <authorList>
            <person name="Ichikawa N."/>
            <person name="Sato H."/>
            <person name="Tonouchi N."/>
        </authorList>
    </citation>
    <scope>NUCLEOTIDE SEQUENCE</scope>
    <source>
        <strain evidence="1">NBRC 109709</strain>
    </source>
</reference>
<organism evidence="1 2">
    <name type="scientific">Phytophthora fragariaefolia</name>
    <dbReference type="NCBI Taxonomy" id="1490495"/>
    <lineage>
        <taxon>Eukaryota</taxon>
        <taxon>Sar</taxon>
        <taxon>Stramenopiles</taxon>
        <taxon>Oomycota</taxon>
        <taxon>Peronosporomycetes</taxon>
        <taxon>Peronosporales</taxon>
        <taxon>Peronosporaceae</taxon>
        <taxon>Phytophthora</taxon>
    </lineage>
</organism>
<accession>A0A9W6YE51</accession>
<evidence type="ECO:0000313" key="1">
    <source>
        <dbReference type="EMBL" id="GMF59738.1"/>
    </source>
</evidence>
<protein>
    <submittedName>
        <fullName evidence="1">Unnamed protein product</fullName>
    </submittedName>
</protein>
<dbReference type="AlphaFoldDB" id="A0A9W6YE51"/>